<name>A0AAD5NT88_ACENE</name>
<dbReference type="Proteomes" id="UP001064489">
    <property type="component" value="Chromosome 5"/>
</dbReference>
<dbReference type="EMBL" id="JAJSOW010000102">
    <property type="protein sequence ID" value="KAI9178542.1"/>
    <property type="molecule type" value="Genomic_DNA"/>
</dbReference>
<reference evidence="3" key="1">
    <citation type="journal article" date="2022" name="Plant J.">
        <title>Strategies of tolerance reflected in two North American maple genomes.</title>
        <authorList>
            <person name="McEvoy S.L."/>
            <person name="Sezen U.U."/>
            <person name="Trouern-Trend A."/>
            <person name="McMahon S.M."/>
            <person name="Schaberg P.G."/>
            <person name="Yang J."/>
            <person name="Wegrzyn J.L."/>
            <person name="Swenson N.G."/>
        </authorList>
    </citation>
    <scope>NUCLEOTIDE SEQUENCE</scope>
    <source>
        <strain evidence="3">91603</strain>
    </source>
</reference>
<keyword evidence="2" id="KW-0328">Glycosyltransferase</keyword>
<dbReference type="GO" id="GO:0080043">
    <property type="term" value="F:quercetin 3-O-glucosyltransferase activity"/>
    <property type="evidence" value="ECO:0007669"/>
    <property type="project" value="TreeGrafter"/>
</dbReference>
<dbReference type="AlphaFoldDB" id="A0AAD5NT88"/>
<comment type="similarity">
    <text evidence="1">Belongs to the UDP-glycosyltransferase family.</text>
</comment>
<evidence type="ECO:0000256" key="1">
    <source>
        <dbReference type="ARBA" id="ARBA00009995"/>
    </source>
</evidence>
<evidence type="ECO:0000313" key="3">
    <source>
        <dbReference type="EMBL" id="KAI9178542.1"/>
    </source>
</evidence>
<evidence type="ECO:0000313" key="4">
    <source>
        <dbReference type="Proteomes" id="UP001064489"/>
    </source>
</evidence>
<keyword evidence="4" id="KW-1185">Reference proteome</keyword>
<dbReference type="SUPFAM" id="SSF53756">
    <property type="entry name" value="UDP-Glycosyltransferase/glycogen phosphorylase"/>
    <property type="match status" value="1"/>
</dbReference>
<protein>
    <submittedName>
        <fullName evidence="3">Uncharacterized protein</fullName>
    </submittedName>
</protein>
<organism evidence="3 4">
    <name type="scientific">Acer negundo</name>
    <name type="common">Box elder</name>
    <dbReference type="NCBI Taxonomy" id="4023"/>
    <lineage>
        <taxon>Eukaryota</taxon>
        <taxon>Viridiplantae</taxon>
        <taxon>Streptophyta</taxon>
        <taxon>Embryophyta</taxon>
        <taxon>Tracheophyta</taxon>
        <taxon>Spermatophyta</taxon>
        <taxon>Magnoliopsida</taxon>
        <taxon>eudicotyledons</taxon>
        <taxon>Gunneridae</taxon>
        <taxon>Pentapetalae</taxon>
        <taxon>rosids</taxon>
        <taxon>malvids</taxon>
        <taxon>Sapindales</taxon>
        <taxon>Sapindaceae</taxon>
        <taxon>Hippocastanoideae</taxon>
        <taxon>Acereae</taxon>
        <taxon>Acer</taxon>
    </lineage>
</organism>
<sequence length="225" mass="25377">MVSSAIELLEEALGCFGDERVLTRVTLFFLCVYEVPFTSIKQYFETFKVAGSETLVKLIEKLDDAGEPVTAIVYDSAFPWVLDVAKKFGLLKVVFFTQTCAVNSIYYHVNRGLLPLPLSKSDVSIPGLPLLRASDTPSFIHDMESTAPGLSDLSVNQLSNIDEADWVLFNIFYKLEEKEVDWMAKRWKVRTIGPTIPSFYLDKRLEDDKVYGIDLFKTKVIALVG</sequence>
<reference evidence="3" key="2">
    <citation type="submission" date="2023-02" db="EMBL/GenBank/DDBJ databases">
        <authorList>
            <person name="Swenson N.G."/>
            <person name="Wegrzyn J.L."/>
            <person name="Mcevoy S.L."/>
        </authorList>
    </citation>
    <scope>NUCLEOTIDE SEQUENCE</scope>
    <source>
        <strain evidence="3">91603</strain>
        <tissue evidence="3">Leaf</tissue>
    </source>
</reference>
<dbReference type="Gene3D" id="3.40.50.2000">
    <property type="entry name" value="Glycogen Phosphorylase B"/>
    <property type="match status" value="1"/>
</dbReference>
<proteinExistence type="inferred from homology"/>
<comment type="caution">
    <text evidence="3">The sequence shown here is derived from an EMBL/GenBank/DDBJ whole genome shotgun (WGS) entry which is preliminary data.</text>
</comment>
<evidence type="ECO:0000256" key="2">
    <source>
        <dbReference type="ARBA" id="ARBA00022676"/>
    </source>
</evidence>
<dbReference type="PANTHER" id="PTHR11926:SF1553">
    <property type="entry name" value="GLYCOSYLTRANSFERASE"/>
    <property type="match status" value="1"/>
</dbReference>
<dbReference type="GO" id="GO:0080044">
    <property type="term" value="F:quercetin 7-O-glucosyltransferase activity"/>
    <property type="evidence" value="ECO:0007669"/>
    <property type="project" value="TreeGrafter"/>
</dbReference>
<dbReference type="PANTHER" id="PTHR11926">
    <property type="entry name" value="GLUCOSYL/GLUCURONOSYL TRANSFERASES"/>
    <property type="match status" value="1"/>
</dbReference>
<accession>A0AAD5NT88</accession>
<gene>
    <name evidence="3" type="ORF">LWI28_027743</name>
</gene>
<keyword evidence="2" id="KW-0808">Transferase</keyword>